<dbReference type="EMBL" id="JARBHB010000005">
    <property type="protein sequence ID" value="KAJ8884708.1"/>
    <property type="molecule type" value="Genomic_DNA"/>
</dbReference>
<evidence type="ECO:0000313" key="3">
    <source>
        <dbReference type="Proteomes" id="UP001159363"/>
    </source>
</evidence>
<proteinExistence type="predicted"/>
<evidence type="ECO:0000313" key="2">
    <source>
        <dbReference type="EMBL" id="KAJ8884708.1"/>
    </source>
</evidence>
<dbReference type="Proteomes" id="UP001159363">
    <property type="component" value="Chromosome 4"/>
</dbReference>
<sequence length="122" mass="13972">MDSGASEHMSHDKHILINYKEIKCSKEIILVDAKNFQAVGIGDLKFLKQGSILIYATAYRRGKLYIMNLNIQIPMPVLWHEKLGHQDIEQVKSILKRSRIECTLGDEQSTCLHCVKGKLHKQ</sequence>
<comment type="caution">
    <text evidence="2">The sequence shown here is derived from an EMBL/GenBank/DDBJ whole genome shotgun (WGS) entry which is preliminary data.</text>
</comment>
<feature type="domain" description="Retrovirus-related Pol polyprotein from transposon TNT 1-94-like beta-barrel" evidence="1">
    <location>
        <begin position="1"/>
        <end position="47"/>
    </location>
</feature>
<accession>A0ABQ9HLC6</accession>
<keyword evidence="3" id="KW-1185">Reference proteome</keyword>
<organism evidence="2 3">
    <name type="scientific">Dryococelus australis</name>
    <dbReference type="NCBI Taxonomy" id="614101"/>
    <lineage>
        <taxon>Eukaryota</taxon>
        <taxon>Metazoa</taxon>
        <taxon>Ecdysozoa</taxon>
        <taxon>Arthropoda</taxon>
        <taxon>Hexapoda</taxon>
        <taxon>Insecta</taxon>
        <taxon>Pterygota</taxon>
        <taxon>Neoptera</taxon>
        <taxon>Polyneoptera</taxon>
        <taxon>Phasmatodea</taxon>
        <taxon>Verophasmatodea</taxon>
        <taxon>Anareolatae</taxon>
        <taxon>Phasmatidae</taxon>
        <taxon>Eurycanthinae</taxon>
        <taxon>Dryococelus</taxon>
    </lineage>
</organism>
<gene>
    <name evidence="2" type="ORF">PR048_016566</name>
</gene>
<name>A0ABQ9HLC6_9NEOP</name>
<dbReference type="InterPro" id="IPR054722">
    <property type="entry name" value="PolX-like_BBD"/>
</dbReference>
<evidence type="ECO:0000259" key="1">
    <source>
        <dbReference type="Pfam" id="PF22936"/>
    </source>
</evidence>
<protein>
    <recommendedName>
        <fullName evidence="1">Retrovirus-related Pol polyprotein from transposon TNT 1-94-like beta-barrel domain-containing protein</fullName>
    </recommendedName>
</protein>
<dbReference type="Pfam" id="PF22936">
    <property type="entry name" value="Pol_BBD"/>
    <property type="match status" value="1"/>
</dbReference>
<reference evidence="2 3" key="1">
    <citation type="submission" date="2023-02" db="EMBL/GenBank/DDBJ databases">
        <title>LHISI_Scaffold_Assembly.</title>
        <authorList>
            <person name="Stuart O.P."/>
            <person name="Cleave R."/>
            <person name="Magrath M.J.L."/>
            <person name="Mikheyev A.S."/>
        </authorList>
    </citation>
    <scope>NUCLEOTIDE SEQUENCE [LARGE SCALE GENOMIC DNA]</scope>
    <source>
        <strain evidence="2">Daus_M_001</strain>
        <tissue evidence="2">Leg muscle</tissue>
    </source>
</reference>